<reference evidence="2" key="1">
    <citation type="submission" date="2016-03" db="EMBL/GenBank/DDBJ databases">
        <title>Novel chaperonins are prevalent in the virioplankton and link to viral biology and ecology.</title>
        <authorList>
            <person name="Marine R.L."/>
            <person name="Nasko D.J."/>
            <person name="Polson S.W."/>
            <person name="Wommack K.E."/>
        </authorList>
    </citation>
    <scope>NUCLEOTIDE SEQUENCE</scope>
</reference>
<keyword evidence="1" id="KW-0143">Chaperone</keyword>
<dbReference type="InterPro" id="IPR011032">
    <property type="entry name" value="GroES-like_sf"/>
</dbReference>
<dbReference type="GO" id="GO:0005524">
    <property type="term" value="F:ATP binding"/>
    <property type="evidence" value="ECO:0007669"/>
    <property type="project" value="InterPro"/>
</dbReference>
<dbReference type="Pfam" id="PF00166">
    <property type="entry name" value="Cpn10"/>
    <property type="match status" value="1"/>
</dbReference>
<proteinExistence type="predicted"/>
<gene>
    <name evidence="2" type="primary">groES</name>
</gene>
<dbReference type="Gene3D" id="2.30.33.40">
    <property type="entry name" value="GroES chaperonin"/>
    <property type="match status" value="1"/>
</dbReference>
<name>A0A221S2F3_9VIRU</name>
<sequence length="85" mass="9603">MRAVNNYIIVEKIKQGPKKVGGLILTEDVDADNRYIKAKVISTGNLVEGINDKDIVYYDKHAGHGVQYKETLYHVIRSMDVVLID</sequence>
<dbReference type="GO" id="GO:0044183">
    <property type="term" value="F:protein folding chaperone"/>
    <property type="evidence" value="ECO:0007669"/>
    <property type="project" value="InterPro"/>
</dbReference>
<dbReference type="EMBL" id="KU970483">
    <property type="protein sequence ID" value="ASN63077.1"/>
    <property type="molecule type" value="Genomic_DNA"/>
</dbReference>
<dbReference type="InterPro" id="IPR020818">
    <property type="entry name" value="Chaperonin_GroES"/>
</dbReference>
<evidence type="ECO:0000256" key="1">
    <source>
        <dbReference type="ARBA" id="ARBA00023186"/>
    </source>
</evidence>
<accession>A0A221S2F3</accession>
<organism evidence="2">
    <name type="scientific">uncultured virus</name>
    <dbReference type="NCBI Taxonomy" id="340016"/>
    <lineage>
        <taxon>Viruses</taxon>
        <taxon>environmental samples</taxon>
    </lineage>
</organism>
<protein>
    <submittedName>
        <fullName evidence="2">Co-chaperonin GroES</fullName>
    </submittedName>
</protein>
<dbReference type="SUPFAM" id="SSF50129">
    <property type="entry name" value="GroES-like"/>
    <property type="match status" value="1"/>
</dbReference>
<dbReference type="SMART" id="SM00883">
    <property type="entry name" value="Cpn10"/>
    <property type="match status" value="1"/>
</dbReference>
<dbReference type="InterPro" id="IPR037124">
    <property type="entry name" value="Chaperonin_GroES_sf"/>
</dbReference>
<evidence type="ECO:0000313" key="2">
    <source>
        <dbReference type="EMBL" id="ASN63077.1"/>
    </source>
</evidence>